<dbReference type="InterPro" id="IPR001940">
    <property type="entry name" value="Peptidase_S1C"/>
</dbReference>
<dbReference type="Pfam" id="PF13180">
    <property type="entry name" value="PDZ_2"/>
    <property type="match status" value="1"/>
</dbReference>
<dbReference type="SUPFAM" id="SSF50494">
    <property type="entry name" value="Trypsin-like serine proteases"/>
    <property type="match status" value="1"/>
</dbReference>
<dbReference type="PRINTS" id="PR00834">
    <property type="entry name" value="PROTEASES2C"/>
</dbReference>
<name>A0ABV0KHR1_9CYAN</name>
<comment type="caution">
    <text evidence="5">The sequence shown here is derived from an EMBL/GenBank/DDBJ whole genome shotgun (WGS) entry which is preliminary data.</text>
</comment>
<gene>
    <name evidence="5" type="ORF">NDI38_09815</name>
</gene>
<comment type="similarity">
    <text evidence="1">Belongs to the peptidase S1C family.</text>
</comment>
<feature type="domain" description="PDZ" evidence="4">
    <location>
        <begin position="273"/>
        <end position="355"/>
    </location>
</feature>
<organism evidence="5 6">
    <name type="scientific">Stenomitos frigidus AS-A4</name>
    <dbReference type="NCBI Taxonomy" id="2933935"/>
    <lineage>
        <taxon>Bacteria</taxon>
        <taxon>Bacillati</taxon>
        <taxon>Cyanobacteriota</taxon>
        <taxon>Cyanophyceae</taxon>
        <taxon>Leptolyngbyales</taxon>
        <taxon>Leptolyngbyaceae</taxon>
        <taxon>Stenomitos</taxon>
    </lineage>
</organism>
<dbReference type="SMART" id="SM00228">
    <property type="entry name" value="PDZ"/>
    <property type="match status" value="1"/>
</dbReference>
<dbReference type="Gene3D" id="2.40.10.120">
    <property type="match status" value="1"/>
</dbReference>
<dbReference type="SUPFAM" id="SSF50156">
    <property type="entry name" value="PDZ domain-like"/>
    <property type="match status" value="1"/>
</dbReference>
<keyword evidence="3" id="KW-0378">Hydrolase</keyword>
<dbReference type="InterPro" id="IPR009003">
    <property type="entry name" value="Peptidase_S1_PA"/>
</dbReference>
<evidence type="ECO:0000256" key="2">
    <source>
        <dbReference type="ARBA" id="ARBA00022670"/>
    </source>
</evidence>
<dbReference type="Proteomes" id="UP001476950">
    <property type="component" value="Unassembled WGS sequence"/>
</dbReference>
<dbReference type="PANTHER" id="PTHR22939:SF129">
    <property type="entry name" value="SERINE PROTEASE HTRA2, MITOCHONDRIAL"/>
    <property type="match status" value="1"/>
</dbReference>
<dbReference type="PANTHER" id="PTHR22939">
    <property type="entry name" value="SERINE PROTEASE FAMILY S1C HTRA-RELATED"/>
    <property type="match status" value="1"/>
</dbReference>
<keyword evidence="2" id="KW-0645">Protease</keyword>
<dbReference type="Gene3D" id="2.30.42.10">
    <property type="match status" value="1"/>
</dbReference>
<evidence type="ECO:0000256" key="1">
    <source>
        <dbReference type="ARBA" id="ARBA00010541"/>
    </source>
</evidence>
<evidence type="ECO:0000259" key="4">
    <source>
        <dbReference type="PROSITE" id="PS50106"/>
    </source>
</evidence>
<accession>A0ABV0KHR1</accession>
<dbReference type="RefSeq" id="WP_190447452.1">
    <property type="nucleotide sequence ID" value="NZ_JAMPLM010000006.1"/>
</dbReference>
<proteinExistence type="inferred from homology"/>
<dbReference type="Pfam" id="PF13365">
    <property type="entry name" value="Trypsin_2"/>
    <property type="match status" value="1"/>
</dbReference>
<protein>
    <submittedName>
        <fullName evidence="5">Trypsin-like peptidase domain-containing protein</fullName>
    </submittedName>
</protein>
<keyword evidence="6" id="KW-1185">Reference proteome</keyword>
<sequence length="375" mass="37998">MSQPLSHKLSLQSLSLLSMGALGGLLVGTQFVPTNAVSTPQSIAQIPSAPVTGSGDNFIAAVADKTGAAVVRIDSSRTVRRSPQSNGRMVRGSGSGFITQADGLILTNAHVVDGATSVTVTLKDGREFTGKVLGKDTLTDVAVVKIQATNLPIAPIGNSDQIKPGEWAIAIGNPLGLDNTVTAGIISGTGRSSGIVGAPDKRVSFIQTDAAINPGNSGGPLLNQKGQVIGMNTAIIGGAQGLGFAIPINRAQQVANQLIASGKVDHPYIGVQMTNLTAATKEALNQDAELGTTVKANQGVVVVGIARSSPAASAGLKAGDVIQSVNGRSVKTADDVQQVIEASKIGASLPIQVDRNGQPLTISVSPGEFPTQAQS</sequence>
<dbReference type="InterPro" id="IPR036034">
    <property type="entry name" value="PDZ_sf"/>
</dbReference>
<dbReference type="InterPro" id="IPR001478">
    <property type="entry name" value="PDZ"/>
</dbReference>
<dbReference type="PROSITE" id="PS50106">
    <property type="entry name" value="PDZ"/>
    <property type="match status" value="1"/>
</dbReference>
<dbReference type="EMBL" id="JAMPLM010000006">
    <property type="protein sequence ID" value="MEP1058735.1"/>
    <property type="molecule type" value="Genomic_DNA"/>
</dbReference>
<reference evidence="5 6" key="1">
    <citation type="submission" date="2022-04" db="EMBL/GenBank/DDBJ databases">
        <title>Positive selection, recombination, and allopatry shape intraspecific diversity of widespread and dominant cyanobacteria.</title>
        <authorList>
            <person name="Wei J."/>
            <person name="Shu W."/>
            <person name="Hu C."/>
        </authorList>
    </citation>
    <scope>NUCLEOTIDE SEQUENCE [LARGE SCALE GENOMIC DNA]</scope>
    <source>
        <strain evidence="5 6">AS-A4</strain>
    </source>
</reference>
<evidence type="ECO:0000256" key="3">
    <source>
        <dbReference type="ARBA" id="ARBA00022801"/>
    </source>
</evidence>
<evidence type="ECO:0000313" key="6">
    <source>
        <dbReference type="Proteomes" id="UP001476950"/>
    </source>
</evidence>
<evidence type="ECO:0000313" key="5">
    <source>
        <dbReference type="EMBL" id="MEP1058735.1"/>
    </source>
</evidence>